<accession>A0ACB8FZC9</accession>
<sequence>MRGGSNCIRRPSPSEAASPPERGRGKTVAGCPRRVSVRPAGRCFLPSPQRRLPSIPPPSPEPPESPPAALIEFIRANSPLPLARPRHVDDADWPAARSRGGGATARRRLLRRLSPPSPAPPPS</sequence>
<dbReference type="EMBL" id="CM037626">
    <property type="protein sequence ID" value="KAH8012466.1"/>
    <property type="molecule type" value="Genomic_DNA"/>
</dbReference>
<evidence type="ECO:0000313" key="1">
    <source>
        <dbReference type="EMBL" id="KAH8012466.1"/>
    </source>
</evidence>
<proteinExistence type="predicted"/>
<reference evidence="1" key="1">
    <citation type="submission" date="2021-08" db="EMBL/GenBank/DDBJ databases">
        <title>The first chromosome-level gecko genome reveals the dynamic sex chromosomes of Neotropical dwarf geckos (Sphaerodactylidae: Sphaerodactylus).</title>
        <authorList>
            <person name="Pinto B.J."/>
            <person name="Keating S.E."/>
            <person name="Gamble T."/>
        </authorList>
    </citation>
    <scope>NUCLEOTIDE SEQUENCE</scope>
    <source>
        <strain evidence="1">TG3544</strain>
    </source>
</reference>
<keyword evidence="2" id="KW-1185">Reference proteome</keyword>
<evidence type="ECO:0000313" key="2">
    <source>
        <dbReference type="Proteomes" id="UP000827872"/>
    </source>
</evidence>
<comment type="caution">
    <text evidence="1">The sequence shown here is derived from an EMBL/GenBank/DDBJ whole genome shotgun (WGS) entry which is preliminary data.</text>
</comment>
<gene>
    <name evidence="1" type="ORF">K3G42_018133</name>
</gene>
<dbReference type="Proteomes" id="UP000827872">
    <property type="component" value="Linkage Group LG13"/>
</dbReference>
<protein>
    <submittedName>
        <fullName evidence="1">Uncharacterized protein</fullName>
    </submittedName>
</protein>
<organism evidence="1 2">
    <name type="scientific">Sphaerodactylus townsendi</name>
    <dbReference type="NCBI Taxonomy" id="933632"/>
    <lineage>
        <taxon>Eukaryota</taxon>
        <taxon>Metazoa</taxon>
        <taxon>Chordata</taxon>
        <taxon>Craniata</taxon>
        <taxon>Vertebrata</taxon>
        <taxon>Euteleostomi</taxon>
        <taxon>Lepidosauria</taxon>
        <taxon>Squamata</taxon>
        <taxon>Bifurcata</taxon>
        <taxon>Gekkota</taxon>
        <taxon>Sphaerodactylidae</taxon>
        <taxon>Sphaerodactylus</taxon>
    </lineage>
</organism>
<name>A0ACB8FZC9_9SAUR</name>